<gene>
    <name evidence="2" type="ORF">HB13667_26425</name>
</gene>
<proteinExistence type="predicted"/>
<dbReference type="Proteomes" id="UP000050437">
    <property type="component" value="Unassembled WGS sequence"/>
</dbReference>
<keyword evidence="1" id="KW-1133">Transmembrane helix</keyword>
<evidence type="ECO:0000313" key="3">
    <source>
        <dbReference type="Proteomes" id="UP000050437"/>
    </source>
</evidence>
<evidence type="ECO:0000313" key="2">
    <source>
        <dbReference type="EMBL" id="KPM59005.1"/>
    </source>
</evidence>
<sequence length="163" mass="17900">MISYAHILPLVVCFFILTSLRRFWICIGRFGALKEVSRRAPELFQSDLLAASAAIMPFVLAFADWLQIVPPRATGPISSTLAVLISFACALGSSLLISRSEYRIAGSWAGTRESALRTLAALEIINAAELAYSLKFAGEFRTEAEHVLPREVNGADQNREGRK</sequence>
<dbReference type="EMBL" id="LKKS01000134">
    <property type="protein sequence ID" value="KPM59005.1"/>
    <property type="molecule type" value="Genomic_DNA"/>
</dbReference>
<reference evidence="2 3" key="1">
    <citation type="submission" date="2015-10" db="EMBL/GenBank/DDBJ databases">
        <title>Pseudomonas putida clinical strains.</title>
        <authorList>
            <person name="Molina L."/>
            <person name="Udaondo Z."/>
        </authorList>
    </citation>
    <scope>NUCLEOTIDE SEQUENCE [LARGE SCALE GENOMIC DNA]</scope>
    <source>
        <strain evidence="2 3">HB13667</strain>
    </source>
</reference>
<name>A0A0P7CS14_PSEPU</name>
<keyword evidence="1" id="KW-0812">Transmembrane</keyword>
<dbReference type="AlphaFoldDB" id="A0A0P7CS14"/>
<feature type="transmembrane region" description="Helical" evidence="1">
    <location>
        <begin position="48"/>
        <end position="68"/>
    </location>
</feature>
<protein>
    <submittedName>
        <fullName evidence="2">Uncharacterized protein</fullName>
    </submittedName>
</protein>
<feature type="transmembrane region" description="Helical" evidence="1">
    <location>
        <begin position="6"/>
        <end position="27"/>
    </location>
</feature>
<feature type="transmembrane region" description="Helical" evidence="1">
    <location>
        <begin position="80"/>
        <end position="97"/>
    </location>
</feature>
<keyword evidence="1" id="KW-0472">Membrane</keyword>
<accession>A0A0P7CS14</accession>
<evidence type="ECO:0000256" key="1">
    <source>
        <dbReference type="SAM" id="Phobius"/>
    </source>
</evidence>
<dbReference type="RefSeq" id="WP_054573697.1">
    <property type="nucleotide sequence ID" value="NZ_LKKS01000134.1"/>
</dbReference>
<comment type="caution">
    <text evidence="2">The sequence shown here is derived from an EMBL/GenBank/DDBJ whole genome shotgun (WGS) entry which is preliminary data.</text>
</comment>
<organism evidence="2 3">
    <name type="scientific">Pseudomonas putida</name>
    <name type="common">Arthrobacter siderocapsulatus</name>
    <dbReference type="NCBI Taxonomy" id="303"/>
    <lineage>
        <taxon>Bacteria</taxon>
        <taxon>Pseudomonadati</taxon>
        <taxon>Pseudomonadota</taxon>
        <taxon>Gammaproteobacteria</taxon>
        <taxon>Pseudomonadales</taxon>
        <taxon>Pseudomonadaceae</taxon>
        <taxon>Pseudomonas</taxon>
    </lineage>
</organism>